<gene>
    <name evidence="3" type="ORF">WICPIJ_005601</name>
</gene>
<organism evidence="3 4">
    <name type="scientific">Wickerhamomyces pijperi</name>
    <name type="common">Yeast</name>
    <name type="synonym">Pichia pijperi</name>
    <dbReference type="NCBI Taxonomy" id="599730"/>
    <lineage>
        <taxon>Eukaryota</taxon>
        <taxon>Fungi</taxon>
        <taxon>Dikarya</taxon>
        <taxon>Ascomycota</taxon>
        <taxon>Saccharomycotina</taxon>
        <taxon>Saccharomycetes</taxon>
        <taxon>Phaffomycetales</taxon>
        <taxon>Wickerhamomycetaceae</taxon>
        <taxon>Wickerhamomyces</taxon>
    </lineage>
</organism>
<feature type="domain" description="Rho-GAP" evidence="2">
    <location>
        <begin position="190"/>
        <end position="362"/>
    </location>
</feature>
<dbReference type="Pfam" id="PF13716">
    <property type="entry name" value="CRAL_TRIO_2"/>
    <property type="match status" value="1"/>
</dbReference>
<protein>
    <recommendedName>
        <fullName evidence="2">Rho-GAP domain-containing protein</fullName>
    </recommendedName>
</protein>
<feature type="region of interest" description="Disordered" evidence="1">
    <location>
        <begin position="369"/>
        <end position="533"/>
    </location>
</feature>
<dbReference type="SUPFAM" id="SSF48350">
    <property type="entry name" value="GTPase activation domain, GAP"/>
    <property type="match status" value="1"/>
</dbReference>
<dbReference type="Gene3D" id="1.10.555.10">
    <property type="entry name" value="Rho GTPase activation protein"/>
    <property type="match status" value="1"/>
</dbReference>
<evidence type="ECO:0000256" key="1">
    <source>
        <dbReference type="SAM" id="MobiDB-lite"/>
    </source>
</evidence>
<sequence length="560" mass="63139">MEFHPEKVFFKTDTVDPYTSLPVYAFDSTYLPSSEDIASSANSETISKSFEEILLKTFKKVIPRIPTNPYVLVCFTSGFKNLNTSLGSQSWITLLKCYQLLPGALKQHLKKAYIVHESWIIRSFIQVLSKINIKPFKTSQGETKYDRLIYVKDLTELSKFVDITKIRISLNVYLFDNVERLIVPYQAKHTSHEYIQYSNLINQRVLQRLSMEGPQNELVLSKPGNPARLNILIKAIERGNYLDLSQWDIYIIGSFLHHTLRSRHCPLIPISQVTLPMDDSFEYTLQTFQSLDDTHDPKLKDIMPILVGLLESADVTKHNLKMLSRAMTPSFCHVKTSLQHSDEFIIGQRFIKNLLEYWNDIEDAMSSGVQIGPRSMSPVQKKTPPIAPKSRKVSQPMATSMPSTANLSSSSPTNPERRQTPKTLPNIPISLSHKSSTSSLISTQSDRSRSRSPQRSSPSTANTTSTSISIMTTPTATTATTSDQEILDPATLPTSLKPQPNKPAALSKNPPKPKPLKADLKFSDESYGTMKGGKKVSQLARLYEERLRGLEVMKELRLDD</sequence>
<evidence type="ECO:0000259" key="2">
    <source>
        <dbReference type="PROSITE" id="PS50238"/>
    </source>
</evidence>
<name>A0A9P8Q5Z7_WICPI</name>
<feature type="compositionally biased region" description="Low complexity" evidence="1">
    <location>
        <begin position="429"/>
        <end position="482"/>
    </location>
</feature>
<dbReference type="PROSITE" id="PS50238">
    <property type="entry name" value="RHOGAP"/>
    <property type="match status" value="1"/>
</dbReference>
<dbReference type="Pfam" id="PF00620">
    <property type="entry name" value="RhoGAP"/>
    <property type="match status" value="1"/>
</dbReference>
<comment type="caution">
    <text evidence="3">The sequence shown here is derived from an EMBL/GenBank/DDBJ whole genome shotgun (WGS) entry which is preliminary data.</text>
</comment>
<dbReference type="InterPro" id="IPR036865">
    <property type="entry name" value="CRAL-TRIO_dom_sf"/>
</dbReference>
<reference evidence="3" key="2">
    <citation type="submission" date="2021-01" db="EMBL/GenBank/DDBJ databases">
        <authorList>
            <person name="Schikora-Tamarit M.A."/>
        </authorList>
    </citation>
    <scope>NUCLEOTIDE SEQUENCE</scope>
    <source>
        <strain evidence="3">CBS2887</strain>
    </source>
</reference>
<dbReference type="OrthoDB" id="410651at2759"/>
<keyword evidence="4" id="KW-1185">Reference proteome</keyword>
<dbReference type="GO" id="GO:0007165">
    <property type="term" value="P:signal transduction"/>
    <property type="evidence" value="ECO:0007669"/>
    <property type="project" value="InterPro"/>
</dbReference>
<evidence type="ECO:0000313" key="4">
    <source>
        <dbReference type="Proteomes" id="UP000774326"/>
    </source>
</evidence>
<feature type="compositionally biased region" description="Polar residues" evidence="1">
    <location>
        <begin position="396"/>
        <end position="414"/>
    </location>
</feature>
<dbReference type="InterPro" id="IPR008936">
    <property type="entry name" value="Rho_GTPase_activation_prot"/>
</dbReference>
<reference evidence="3" key="1">
    <citation type="journal article" date="2021" name="Open Biol.">
        <title>Shared evolutionary footprints suggest mitochondrial oxidative damage underlies multiple complex I losses in fungi.</title>
        <authorList>
            <person name="Schikora-Tamarit M.A."/>
            <person name="Marcet-Houben M."/>
            <person name="Nosek J."/>
            <person name="Gabaldon T."/>
        </authorList>
    </citation>
    <scope>NUCLEOTIDE SEQUENCE</scope>
    <source>
        <strain evidence="3">CBS2887</strain>
    </source>
</reference>
<evidence type="ECO:0000313" key="3">
    <source>
        <dbReference type="EMBL" id="KAH3683444.1"/>
    </source>
</evidence>
<proteinExistence type="predicted"/>
<accession>A0A9P8Q5Z7</accession>
<dbReference type="AlphaFoldDB" id="A0A9P8Q5Z7"/>
<dbReference type="Gene3D" id="3.40.525.10">
    <property type="entry name" value="CRAL-TRIO lipid binding domain"/>
    <property type="match status" value="1"/>
</dbReference>
<dbReference type="Proteomes" id="UP000774326">
    <property type="component" value="Unassembled WGS sequence"/>
</dbReference>
<dbReference type="InterPro" id="IPR001251">
    <property type="entry name" value="CRAL-TRIO_dom"/>
</dbReference>
<dbReference type="InterPro" id="IPR000198">
    <property type="entry name" value="RhoGAP_dom"/>
</dbReference>
<dbReference type="EMBL" id="JAEUBG010003130">
    <property type="protein sequence ID" value="KAH3683444.1"/>
    <property type="molecule type" value="Genomic_DNA"/>
</dbReference>